<comment type="similarity">
    <text evidence="2">Belongs to the outer membrane factor (OMF) (TC 1.B.17) family.</text>
</comment>
<protein>
    <submittedName>
        <fullName evidence="8">TolC family protein</fullName>
    </submittedName>
</protein>
<dbReference type="InterPro" id="IPR051906">
    <property type="entry name" value="TolC-like"/>
</dbReference>
<dbReference type="Gene3D" id="1.20.1600.10">
    <property type="entry name" value="Outer membrane efflux proteins (OEP)"/>
    <property type="match status" value="1"/>
</dbReference>
<keyword evidence="5" id="KW-0812">Transmembrane</keyword>
<dbReference type="Pfam" id="PF02321">
    <property type="entry name" value="OEP"/>
    <property type="match status" value="2"/>
</dbReference>
<evidence type="ECO:0000256" key="5">
    <source>
        <dbReference type="ARBA" id="ARBA00022692"/>
    </source>
</evidence>
<dbReference type="GO" id="GO:0015562">
    <property type="term" value="F:efflux transmembrane transporter activity"/>
    <property type="evidence" value="ECO:0007669"/>
    <property type="project" value="InterPro"/>
</dbReference>
<dbReference type="GO" id="GO:1990281">
    <property type="term" value="C:efflux pump complex"/>
    <property type="evidence" value="ECO:0007669"/>
    <property type="project" value="TreeGrafter"/>
</dbReference>
<keyword evidence="7" id="KW-0998">Cell outer membrane</keyword>
<dbReference type="GO" id="GO:0009279">
    <property type="term" value="C:cell outer membrane"/>
    <property type="evidence" value="ECO:0007669"/>
    <property type="project" value="UniProtKB-SubCell"/>
</dbReference>
<organism evidence="8 9">
    <name type="scientific">Candidatus Alistipes intestinigallinarum</name>
    <dbReference type="NCBI Taxonomy" id="2838440"/>
    <lineage>
        <taxon>Bacteria</taxon>
        <taxon>Pseudomonadati</taxon>
        <taxon>Bacteroidota</taxon>
        <taxon>Bacteroidia</taxon>
        <taxon>Bacteroidales</taxon>
        <taxon>Rikenellaceae</taxon>
        <taxon>Alistipes</taxon>
    </lineage>
</organism>
<reference evidence="8" key="1">
    <citation type="journal article" date="2021" name="PeerJ">
        <title>Extensive microbial diversity within the chicken gut microbiome revealed by metagenomics and culture.</title>
        <authorList>
            <person name="Gilroy R."/>
            <person name="Ravi A."/>
            <person name="Getino M."/>
            <person name="Pursley I."/>
            <person name="Horton D.L."/>
            <person name="Alikhan N.F."/>
            <person name="Baker D."/>
            <person name="Gharbi K."/>
            <person name="Hall N."/>
            <person name="Watson M."/>
            <person name="Adriaenssens E.M."/>
            <person name="Foster-Nyarko E."/>
            <person name="Jarju S."/>
            <person name="Secka A."/>
            <person name="Antonio M."/>
            <person name="Oren A."/>
            <person name="Chaudhuri R.R."/>
            <person name="La Ragione R."/>
            <person name="Hildebrand F."/>
            <person name="Pallen M.J."/>
        </authorList>
    </citation>
    <scope>NUCLEOTIDE SEQUENCE</scope>
    <source>
        <strain evidence="8">5134</strain>
    </source>
</reference>
<dbReference type="Proteomes" id="UP000886844">
    <property type="component" value="Unassembled WGS sequence"/>
</dbReference>
<name>A0A9D1Z038_9BACT</name>
<dbReference type="InterPro" id="IPR003423">
    <property type="entry name" value="OMP_efflux"/>
</dbReference>
<accession>A0A9D1Z038</accession>
<evidence type="ECO:0000256" key="6">
    <source>
        <dbReference type="ARBA" id="ARBA00023136"/>
    </source>
</evidence>
<reference evidence="8" key="2">
    <citation type="submission" date="2021-04" db="EMBL/GenBank/DDBJ databases">
        <authorList>
            <person name="Gilroy R."/>
        </authorList>
    </citation>
    <scope>NUCLEOTIDE SEQUENCE</scope>
    <source>
        <strain evidence="8">5134</strain>
    </source>
</reference>
<keyword evidence="4" id="KW-1134">Transmembrane beta strand</keyword>
<dbReference type="PANTHER" id="PTHR30026:SF20">
    <property type="entry name" value="OUTER MEMBRANE PROTEIN TOLC"/>
    <property type="match status" value="1"/>
</dbReference>
<dbReference type="SUPFAM" id="SSF56954">
    <property type="entry name" value="Outer membrane efflux proteins (OEP)"/>
    <property type="match status" value="1"/>
</dbReference>
<dbReference type="EMBL" id="DXDA01000038">
    <property type="protein sequence ID" value="HIY68710.1"/>
    <property type="molecule type" value="Genomic_DNA"/>
</dbReference>
<evidence type="ECO:0000313" key="9">
    <source>
        <dbReference type="Proteomes" id="UP000886844"/>
    </source>
</evidence>
<dbReference type="PANTHER" id="PTHR30026">
    <property type="entry name" value="OUTER MEMBRANE PROTEIN TOLC"/>
    <property type="match status" value="1"/>
</dbReference>
<evidence type="ECO:0000313" key="8">
    <source>
        <dbReference type="EMBL" id="HIY68710.1"/>
    </source>
</evidence>
<comment type="caution">
    <text evidence="8">The sequence shown here is derived from an EMBL/GenBank/DDBJ whole genome shotgun (WGS) entry which is preliminary data.</text>
</comment>
<evidence type="ECO:0000256" key="4">
    <source>
        <dbReference type="ARBA" id="ARBA00022452"/>
    </source>
</evidence>
<evidence type="ECO:0000256" key="7">
    <source>
        <dbReference type="ARBA" id="ARBA00023237"/>
    </source>
</evidence>
<dbReference type="GO" id="GO:0015288">
    <property type="term" value="F:porin activity"/>
    <property type="evidence" value="ECO:0007669"/>
    <property type="project" value="TreeGrafter"/>
</dbReference>
<evidence type="ECO:0000256" key="2">
    <source>
        <dbReference type="ARBA" id="ARBA00007613"/>
    </source>
</evidence>
<evidence type="ECO:0000256" key="3">
    <source>
        <dbReference type="ARBA" id="ARBA00022448"/>
    </source>
</evidence>
<keyword evidence="6" id="KW-0472">Membrane</keyword>
<evidence type="ECO:0000256" key="1">
    <source>
        <dbReference type="ARBA" id="ARBA00004442"/>
    </source>
</evidence>
<proteinExistence type="inferred from homology"/>
<comment type="subcellular location">
    <subcellularLocation>
        <location evidence="1">Cell outer membrane</location>
    </subcellularLocation>
</comment>
<gene>
    <name evidence="8" type="ORF">H9828_04775</name>
</gene>
<dbReference type="AlphaFoldDB" id="A0A9D1Z038"/>
<sequence length="419" mass="46376">MRFLLSILFLSIGLPLFGQTTLEEYRTDVAAYSRALKIAAAKSEAAAEEWGRARTGYLPRLSLDGDFTRTFRCYEGVKPWTFSVLPQLVQTLYGGGSVRAAAEQASLGCDIALCEEEFSRLDVRYAAEYAYWSLSAVELYAESMRRYVLLIRSLKEVVDRRFAEGYIAKGDVLMIDARLSEAEFSLVSVEQTREVALHNFNILRGTDASQPVTLAQGIRDSLAMPRRIPAAEAVARRPDYAAAQLRAAQAAAGVRVARSAFNPQVSVGVGGSWQPATPNRDGKTLLDGSVFVRLSVPIFHAGERRRATGAARAVQRQQEWSAAQSYDDIVREEMDGWTALEQSRAQVDATEQSLRIAGENLSISTYSYNEGLATILDVLQAQLSWIQIYTNAIRAHFNYAVAVSDYRRITVQDESPSAE</sequence>
<keyword evidence="3" id="KW-0813">Transport</keyword>